<sequence length="54" mass="5930">SPDAEAIPADRRPEFSTQDGAQIDSSLTQRSPHQNQTCRATIVRRRAHATAENA</sequence>
<protein>
    <submittedName>
        <fullName evidence="2">Cytochrome P450, family 4, subfamily T, polypeptide 8</fullName>
    </submittedName>
</protein>
<evidence type="ECO:0000256" key="1">
    <source>
        <dbReference type="SAM" id="MobiDB-lite"/>
    </source>
</evidence>
<feature type="compositionally biased region" description="Polar residues" evidence="1">
    <location>
        <begin position="15"/>
        <end position="39"/>
    </location>
</feature>
<proteinExistence type="predicted"/>
<dbReference type="AlphaFoldDB" id="A0A1A7WFX6"/>
<reference evidence="2" key="2">
    <citation type="submission" date="2016-06" db="EMBL/GenBank/DDBJ databases">
        <title>The genome of a short-lived fish provides insights into sex chromosome evolution and the genetic control of aging.</title>
        <authorList>
            <person name="Reichwald K."/>
            <person name="Felder M."/>
            <person name="Petzold A."/>
            <person name="Koch P."/>
            <person name="Groth M."/>
            <person name="Platzer M."/>
        </authorList>
    </citation>
    <scope>NUCLEOTIDE SEQUENCE</scope>
    <source>
        <tissue evidence="2">Brain</tissue>
    </source>
</reference>
<reference evidence="2" key="1">
    <citation type="submission" date="2016-05" db="EMBL/GenBank/DDBJ databases">
        <authorList>
            <person name="Lavstsen T."/>
            <person name="Jespersen J.S."/>
        </authorList>
    </citation>
    <scope>NUCLEOTIDE SEQUENCE</scope>
    <source>
        <tissue evidence="2">Brain</tissue>
    </source>
</reference>
<feature type="region of interest" description="Disordered" evidence="1">
    <location>
        <begin position="1"/>
        <end position="40"/>
    </location>
</feature>
<feature type="non-terminal residue" evidence="2">
    <location>
        <position position="1"/>
    </location>
</feature>
<gene>
    <name evidence="2" type="primary">CYP4T8</name>
</gene>
<accession>A0A1A7WFX6</accession>
<dbReference type="EMBL" id="HADW01003061">
    <property type="protein sequence ID" value="SBP04461.1"/>
    <property type="molecule type" value="Transcribed_RNA"/>
</dbReference>
<evidence type="ECO:0000313" key="2">
    <source>
        <dbReference type="EMBL" id="SBP04461.1"/>
    </source>
</evidence>
<organism evidence="2">
    <name type="scientific">Iconisemion striatum</name>
    <dbReference type="NCBI Taxonomy" id="60296"/>
    <lineage>
        <taxon>Eukaryota</taxon>
        <taxon>Metazoa</taxon>
        <taxon>Chordata</taxon>
        <taxon>Craniata</taxon>
        <taxon>Vertebrata</taxon>
        <taxon>Euteleostomi</taxon>
        <taxon>Actinopterygii</taxon>
        <taxon>Neopterygii</taxon>
        <taxon>Teleostei</taxon>
        <taxon>Neoteleostei</taxon>
        <taxon>Acanthomorphata</taxon>
        <taxon>Ovalentaria</taxon>
        <taxon>Atherinomorphae</taxon>
        <taxon>Cyprinodontiformes</taxon>
        <taxon>Nothobranchiidae</taxon>
        <taxon>Iconisemion</taxon>
    </lineage>
</organism>
<name>A0A1A7WFX6_9TELE</name>